<keyword evidence="1" id="KW-0732">Signal</keyword>
<keyword evidence="3" id="KW-1185">Reference proteome</keyword>
<gene>
    <name evidence="2" type="ORF">GCM10009105_11540</name>
</gene>
<evidence type="ECO:0000313" key="3">
    <source>
        <dbReference type="Proteomes" id="UP001501523"/>
    </source>
</evidence>
<proteinExistence type="predicted"/>
<accession>A0ABN1IEP7</accession>
<dbReference type="RefSeq" id="WP_343788109.1">
    <property type="nucleotide sequence ID" value="NZ_BAAAEU010000006.1"/>
</dbReference>
<feature type="chain" id="PRO_5045789320" description="Lipid A 3-O-deacylase" evidence="1">
    <location>
        <begin position="30"/>
        <end position="168"/>
    </location>
</feature>
<name>A0ABN1IEP7_9GAMM</name>
<organism evidence="2 3">
    <name type="scientific">Dokdonella soli</name>
    <dbReference type="NCBI Taxonomy" id="529810"/>
    <lineage>
        <taxon>Bacteria</taxon>
        <taxon>Pseudomonadati</taxon>
        <taxon>Pseudomonadota</taxon>
        <taxon>Gammaproteobacteria</taxon>
        <taxon>Lysobacterales</taxon>
        <taxon>Rhodanobacteraceae</taxon>
        <taxon>Dokdonella</taxon>
    </lineage>
</organism>
<evidence type="ECO:0008006" key="4">
    <source>
        <dbReference type="Google" id="ProtNLM"/>
    </source>
</evidence>
<evidence type="ECO:0000256" key="1">
    <source>
        <dbReference type="SAM" id="SignalP"/>
    </source>
</evidence>
<sequence>MIRWPAFASRLPVTGIGVALLFAQPPAHADDGARWEVLAGRSRTLQTLWTNAAFVERLGDERAIGPFTWAPDFALGWIQSRSTSTARLGHDVGLLAFGARLHVWRGAFVSEQLALTFGRTDALSTAGEFVGSIGWQEPHWVLMLRHASNGDLHRPNHGETMLLLGIAF</sequence>
<reference evidence="2 3" key="1">
    <citation type="journal article" date="2019" name="Int. J. Syst. Evol. Microbiol.">
        <title>The Global Catalogue of Microorganisms (GCM) 10K type strain sequencing project: providing services to taxonomists for standard genome sequencing and annotation.</title>
        <authorList>
            <consortium name="The Broad Institute Genomics Platform"/>
            <consortium name="The Broad Institute Genome Sequencing Center for Infectious Disease"/>
            <person name="Wu L."/>
            <person name="Ma J."/>
        </authorList>
    </citation>
    <scope>NUCLEOTIDE SEQUENCE [LARGE SCALE GENOMIC DNA]</scope>
    <source>
        <strain evidence="2 3">JCM 15421</strain>
    </source>
</reference>
<comment type="caution">
    <text evidence="2">The sequence shown here is derived from an EMBL/GenBank/DDBJ whole genome shotgun (WGS) entry which is preliminary data.</text>
</comment>
<evidence type="ECO:0000313" key="2">
    <source>
        <dbReference type="EMBL" id="GAA0710414.1"/>
    </source>
</evidence>
<dbReference type="EMBL" id="BAAAEU010000006">
    <property type="protein sequence ID" value="GAA0710414.1"/>
    <property type="molecule type" value="Genomic_DNA"/>
</dbReference>
<dbReference type="Proteomes" id="UP001501523">
    <property type="component" value="Unassembled WGS sequence"/>
</dbReference>
<feature type="signal peptide" evidence="1">
    <location>
        <begin position="1"/>
        <end position="29"/>
    </location>
</feature>
<protein>
    <recommendedName>
        <fullName evidence="4">Lipid A 3-O-deacylase</fullName>
    </recommendedName>
</protein>